<proteinExistence type="predicted"/>
<feature type="domain" description="C2H2-type" evidence="7">
    <location>
        <begin position="799"/>
        <end position="827"/>
    </location>
</feature>
<feature type="compositionally biased region" description="Polar residues" evidence="5">
    <location>
        <begin position="907"/>
        <end position="917"/>
    </location>
</feature>
<evidence type="ECO:0000256" key="2">
    <source>
        <dbReference type="ARBA" id="ARBA00022771"/>
    </source>
</evidence>
<dbReference type="GO" id="GO:0140042">
    <property type="term" value="P:lipid droplet formation"/>
    <property type="evidence" value="ECO:0007669"/>
    <property type="project" value="TreeGrafter"/>
</dbReference>
<keyword evidence="10" id="KW-1185">Reference proteome</keyword>
<dbReference type="PANTHER" id="PTHR46624">
    <property type="entry name" value="AGAP002036-PA"/>
    <property type="match status" value="1"/>
</dbReference>
<evidence type="ECO:0000256" key="3">
    <source>
        <dbReference type="ARBA" id="ARBA00022833"/>
    </source>
</evidence>
<evidence type="ECO:0000256" key="1">
    <source>
        <dbReference type="ARBA" id="ARBA00022723"/>
    </source>
</evidence>
<dbReference type="GO" id="GO:0005811">
    <property type="term" value="C:lipid droplet"/>
    <property type="evidence" value="ECO:0007669"/>
    <property type="project" value="TreeGrafter"/>
</dbReference>
<dbReference type="CDD" id="cd01851">
    <property type="entry name" value="GBP"/>
    <property type="match status" value="1"/>
</dbReference>
<dbReference type="InterPro" id="IPR027417">
    <property type="entry name" value="P-loop_NTPase"/>
</dbReference>
<keyword evidence="1" id="KW-0479">Metal-binding</keyword>
<reference evidence="9 10" key="1">
    <citation type="submission" date="2017-12" db="EMBL/GenBank/DDBJ databases">
        <title>Integrating genomic resources of turbot (Scophthalmus maximus) in depth evaluation of genetic and physical mapping variation across individuals.</title>
        <authorList>
            <person name="Martinez P."/>
        </authorList>
    </citation>
    <scope>NUCLEOTIDE SEQUENCE [LARGE SCALE GENOMIC DNA]</scope>
</reference>
<dbReference type="InterPro" id="IPR047855">
    <property type="entry name" value="ZFYVE1_second_BBox1"/>
</dbReference>
<evidence type="ECO:0000256" key="5">
    <source>
        <dbReference type="SAM" id="MobiDB-lite"/>
    </source>
</evidence>
<dbReference type="SUPFAM" id="SSF52540">
    <property type="entry name" value="P-loop containing nucleoside triphosphate hydrolases"/>
    <property type="match status" value="1"/>
</dbReference>
<evidence type="ECO:0000259" key="7">
    <source>
        <dbReference type="PROSITE" id="PS50157"/>
    </source>
</evidence>
<dbReference type="SMART" id="SM00064">
    <property type="entry name" value="FYVE"/>
    <property type="match status" value="1"/>
</dbReference>
<evidence type="ECO:0000256" key="4">
    <source>
        <dbReference type="PROSITE-ProRule" id="PRU00024"/>
    </source>
</evidence>
<evidence type="ECO:0000259" key="6">
    <source>
        <dbReference type="PROSITE" id="PS50119"/>
    </source>
</evidence>
<sequence>MSGHGSSSEKGVNTSLICQESYACGGSEEAAFECVECKSLQCVRCELELHSQERLRNHERVQIGPGHVPYCDNCKGGNGDAGKRHRSVVRCQSCKVNLCPDCQKRTHSGGSKKKHQLTSYPPPPPKPAEVNSVQTSVQPAVQIADEIKSQRAKLLEKVSSFLLVDENEEMQIKDEASFMKSLICAPDQLLKVVSIFGNTGEGKSHTLNHTFFTGREVFKTSPTQESCTVGVWAAFDPIRKVVVIDTEGLLGNSSKQGQRTRLLLKVLAISDLIIYRTHADRLHDDLFKFLGDASDAYLRHFTKELKAATARCGLDVPLSTLGPAVVIFHETVHTKLLGSDQSSESVDRLLSERFRKLSRFPEAFSSVQYWGTQTLNPPTDFRGLQNKLEQLLDNNATRSPRTPVVIFKALQALSERFSGEISGELVAHSCFFPDEYFTCSSLCLSCGSGCKNSMNHLDEGVCHEAKQRCRYSAQYDNRIYTCKACYEGGKEVVVVPKTSASSDSPWLGLAKYAWSGYVIECPNCGVIYRSRQYWYGNQDPVETVVRTEIQHVWPGSNGFLKDNSNAAQRLLDGVNLVAQSMSELSVKPAKAVTSWLTDQIAPAYWKPNSLILVCHKCHIVFQDNDTKHHCRACGEGFCDGCSSKAAPVPERGWGLAPVRVCDVCFDQRASYEGVSAGQMYTYPARCWRKKRRLHNTTDPRLGIYGLQLDGGLMSKDTLPAQSTTLEALLRGEGLDKRNAKNDEESLLEIQRVLEADAAEDAFNDDDDFEVDTPKRRHRGKGRGRGSGRRRTDLNNDKPYVCDICAKRYRNRTGLSYHYTHSHLAEENRAGERNTVASRSPSAPQADRHKRPKGPSGTSIPSNYCNKCQGSNKKTGKSGPACSSCRCTTVGGEEKEDGAFTGAEELFGTTSESDTSTFHGFEDDELEEPATNSNGISNRHR</sequence>
<feature type="compositionally biased region" description="Basic residues" evidence="5">
    <location>
        <begin position="774"/>
        <end position="788"/>
    </location>
</feature>
<evidence type="ECO:0000313" key="10">
    <source>
        <dbReference type="Proteomes" id="UP000246464"/>
    </source>
</evidence>
<dbReference type="Proteomes" id="UP000246464">
    <property type="component" value="Chromosome 17"/>
</dbReference>
<gene>
    <name evidence="9" type="ORF">SMAX5B_000478</name>
</gene>
<dbReference type="InterPro" id="IPR013083">
    <property type="entry name" value="Znf_RING/FYVE/PHD"/>
</dbReference>
<dbReference type="PROSITE" id="PS50119">
    <property type="entry name" value="ZF_BBOX"/>
    <property type="match status" value="1"/>
</dbReference>
<dbReference type="CDD" id="cd19820">
    <property type="entry name" value="Bbox1_ZFYVE1_rpt2"/>
    <property type="match status" value="1"/>
</dbReference>
<dbReference type="GO" id="GO:0043325">
    <property type="term" value="F:phosphatidylinositol-3,4-bisphosphate binding"/>
    <property type="evidence" value="ECO:0007669"/>
    <property type="project" value="TreeGrafter"/>
</dbReference>
<dbReference type="PROSITE" id="PS50178">
    <property type="entry name" value="ZF_FYVE"/>
    <property type="match status" value="1"/>
</dbReference>
<dbReference type="InterPro" id="IPR011011">
    <property type="entry name" value="Znf_FYVE_PHD"/>
</dbReference>
<dbReference type="GO" id="GO:0032266">
    <property type="term" value="F:phosphatidylinositol-3-phosphate binding"/>
    <property type="evidence" value="ECO:0007669"/>
    <property type="project" value="TreeGrafter"/>
</dbReference>
<dbReference type="InterPro" id="IPR017455">
    <property type="entry name" value="Znf_FYVE-rel"/>
</dbReference>
<dbReference type="AlphaFoldDB" id="A0A2U9CLD4"/>
<dbReference type="PROSITE" id="PS50157">
    <property type="entry name" value="ZINC_FINGER_C2H2_2"/>
    <property type="match status" value="1"/>
</dbReference>
<feature type="region of interest" description="Disordered" evidence="5">
    <location>
        <begin position="764"/>
        <end position="792"/>
    </location>
</feature>
<keyword evidence="3" id="KW-0862">Zinc</keyword>
<evidence type="ECO:0000259" key="8">
    <source>
        <dbReference type="PROSITE" id="PS50178"/>
    </source>
</evidence>
<dbReference type="EMBL" id="CP026259">
    <property type="protein sequence ID" value="AWP16619.1"/>
    <property type="molecule type" value="Genomic_DNA"/>
</dbReference>
<dbReference type="Gene3D" id="3.30.40.10">
    <property type="entry name" value="Zinc/RING finger domain, C3HC4 (zinc finger)"/>
    <property type="match status" value="1"/>
</dbReference>
<dbReference type="PROSITE" id="PS00028">
    <property type="entry name" value="ZINC_FINGER_C2H2_1"/>
    <property type="match status" value="1"/>
</dbReference>
<dbReference type="GO" id="GO:0008270">
    <property type="term" value="F:zinc ion binding"/>
    <property type="evidence" value="ECO:0007669"/>
    <property type="project" value="UniProtKB-KW"/>
</dbReference>
<dbReference type="Pfam" id="PF01363">
    <property type="entry name" value="FYVE"/>
    <property type="match status" value="1"/>
</dbReference>
<name>A0A2U9CLD4_SCOMX</name>
<feature type="region of interest" description="Disordered" evidence="5">
    <location>
        <begin position="892"/>
        <end position="940"/>
    </location>
</feature>
<dbReference type="PANTHER" id="PTHR46624:SF3">
    <property type="entry name" value="ZINC FINGER FYVE DOMAIN-CONTAINING PROTEIN 1"/>
    <property type="match status" value="1"/>
</dbReference>
<evidence type="ECO:0000313" key="9">
    <source>
        <dbReference type="EMBL" id="AWP16619.1"/>
    </source>
</evidence>
<dbReference type="InterPro" id="IPR042427">
    <property type="entry name" value="ZFYV1"/>
</dbReference>
<dbReference type="GO" id="GO:0005545">
    <property type="term" value="F:1-phosphatidylinositol binding"/>
    <property type="evidence" value="ECO:0007669"/>
    <property type="project" value="TreeGrafter"/>
</dbReference>
<feature type="compositionally biased region" description="Basic residues" evidence="5">
    <location>
        <begin position="105"/>
        <end position="116"/>
    </location>
</feature>
<keyword evidence="2 4" id="KW-0863">Zinc-finger</keyword>
<dbReference type="InterPro" id="IPR000306">
    <property type="entry name" value="Znf_FYVE"/>
</dbReference>
<dbReference type="Gene3D" id="3.40.50.300">
    <property type="entry name" value="P-loop containing nucleotide triphosphate hydrolases"/>
    <property type="match status" value="1"/>
</dbReference>
<accession>A0A2U9CLD4</accession>
<feature type="region of interest" description="Disordered" evidence="5">
    <location>
        <begin position="105"/>
        <end position="131"/>
    </location>
</feature>
<protein>
    <submittedName>
        <fullName evidence="9">Putative zinc finger FYVE domain-containing protein 1-like</fullName>
    </submittedName>
</protein>
<dbReference type="GO" id="GO:0005547">
    <property type="term" value="F:phosphatidylinositol-3,4,5-trisphosphate binding"/>
    <property type="evidence" value="ECO:0007669"/>
    <property type="project" value="TreeGrafter"/>
</dbReference>
<dbReference type="InterPro" id="IPR047856">
    <property type="entry name" value="ZFYVE1_first_BBox1"/>
</dbReference>
<organism evidence="9 10">
    <name type="scientific">Scophthalmus maximus</name>
    <name type="common">Turbot</name>
    <name type="synonym">Psetta maxima</name>
    <dbReference type="NCBI Taxonomy" id="52904"/>
    <lineage>
        <taxon>Eukaryota</taxon>
        <taxon>Metazoa</taxon>
        <taxon>Chordata</taxon>
        <taxon>Craniata</taxon>
        <taxon>Vertebrata</taxon>
        <taxon>Euteleostomi</taxon>
        <taxon>Actinopterygii</taxon>
        <taxon>Neopterygii</taxon>
        <taxon>Teleostei</taxon>
        <taxon>Neoteleostei</taxon>
        <taxon>Acanthomorphata</taxon>
        <taxon>Carangaria</taxon>
        <taxon>Pleuronectiformes</taxon>
        <taxon>Pleuronectoidei</taxon>
        <taxon>Scophthalmidae</taxon>
        <taxon>Scophthalmus</taxon>
    </lineage>
</organism>
<dbReference type="SUPFAM" id="SSF57903">
    <property type="entry name" value="FYVE/PHD zinc finger"/>
    <property type="match status" value="1"/>
</dbReference>
<feature type="region of interest" description="Disordered" evidence="5">
    <location>
        <begin position="825"/>
        <end position="864"/>
    </location>
</feature>
<feature type="domain" description="FYVE-type" evidence="8">
    <location>
        <begin position="614"/>
        <end position="669"/>
    </location>
</feature>
<dbReference type="STRING" id="52904.ENSSMAP00000008961"/>
<dbReference type="InterPro" id="IPR000315">
    <property type="entry name" value="Znf_B-box"/>
</dbReference>
<dbReference type="CDD" id="cd19819">
    <property type="entry name" value="Bbox1_ZFYVE1_rpt1"/>
    <property type="match status" value="1"/>
</dbReference>
<feature type="compositionally biased region" description="Polar residues" evidence="5">
    <location>
        <begin position="855"/>
        <end position="864"/>
    </location>
</feature>
<dbReference type="InterPro" id="IPR013087">
    <property type="entry name" value="Znf_C2H2_type"/>
</dbReference>
<feature type="domain" description="B box-type" evidence="6">
    <location>
        <begin position="13"/>
        <end position="63"/>
    </location>
</feature>
<feature type="compositionally biased region" description="Polar residues" evidence="5">
    <location>
        <begin position="929"/>
        <end position="940"/>
    </location>
</feature>
<dbReference type="Pfam" id="PF22586">
    <property type="entry name" value="ANCHR-like_BBOX"/>
    <property type="match status" value="1"/>
</dbReference>